<proteinExistence type="predicted"/>
<dbReference type="AlphaFoldDB" id="A0A521BDB3"/>
<keyword evidence="2" id="KW-1185">Reference proteome</keyword>
<gene>
    <name evidence="1" type="ORF">SAMN06265171_101925</name>
</gene>
<name>A0A521BDB3_9FLAO</name>
<sequence>MKFIMSSLLIGLIVLSCKKESKTEISTTDSIVTNTVRTDTISTVTPLPSDTIRIDTVSSKNKMDTVRSHKNTTTKK</sequence>
<dbReference type="PROSITE" id="PS51257">
    <property type="entry name" value="PROKAR_LIPOPROTEIN"/>
    <property type="match status" value="1"/>
</dbReference>
<evidence type="ECO:0000313" key="2">
    <source>
        <dbReference type="Proteomes" id="UP000316916"/>
    </source>
</evidence>
<reference evidence="1 2" key="1">
    <citation type="submission" date="2017-05" db="EMBL/GenBank/DDBJ databases">
        <authorList>
            <person name="Varghese N."/>
            <person name="Submissions S."/>
        </authorList>
    </citation>
    <scope>NUCLEOTIDE SEQUENCE [LARGE SCALE GENOMIC DNA]</scope>
    <source>
        <strain evidence="1 2">DSM 29371</strain>
    </source>
</reference>
<accession>A0A521BDB3</accession>
<dbReference type="EMBL" id="FXTC01000001">
    <property type="protein sequence ID" value="SMO45095.1"/>
    <property type="molecule type" value="Genomic_DNA"/>
</dbReference>
<dbReference type="Proteomes" id="UP000316916">
    <property type="component" value="Unassembled WGS sequence"/>
</dbReference>
<organism evidence="1 2">
    <name type="scientific">Chryseobacterium rhizoplanae</name>
    <dbReference type="NCBI Taxonomy" id="1609531"/>
    <lineage>
        <taxon>Bacteria</taxon>
        <taxon>Pseudomonadati</taxon>
        <taxon>Bacteroidota</taxon>
        <taxon>Flavobacteriia</taxon>
        <taxon>Flavobacteriales</taxon>
        <taxon>Weeksellaceae</taxon>
        <taxon>Chryseobacterium group</taxon>
        <taxon>Chryseobacterium</taxon>
    </lineage>
</organism>
<dbReference type="RefSeq" id="WP_142716892.1">
    <property type="nucleotide sequence ID" value="NZ_FXTC01000001.1"/>
</dbReference>
<evidence type="ECO:0000313" key="1">
    <source>
        <dbReference type="EMBL" id="SMO45095.1"/>
    </source>
</evidence>
<protein>
    <submittedName>
        <fullName evidence="1">Uncharacterized protein</fullName>
    </submittedName>
</protein>